<dbReference type="EMBL" id="JAFREM010000048">
    <property type="protein sequence ID" value="MBO1308865.1"/>
    <property type="molecule type" value="Genomic_DNA"/>
</dbReference>
<keyword evidence="2" id="KW-1185">Reference proteome</keyword>
<proteinExistence type="predicted"/>
<reference evidence="1 2" key="1">
    <citation type="submission" date="2021-03" db="EMBL/GenBank/DDBJ databases">
        <title>Enterococcal diversity collection.</title>
        <authorList>
            <person name="Gilmore M.S."/>
            <person name="Schwartzman J."/>
            <person name="Van Tyne D."/>
            <person name="Martin M."/>
            <person name="Earl A.M."/>
            <person name="Manson A.L."/>
            <person name="Straub T."/>
            <person name="Salamzade R."/>
            <person name="Saavedra J."/>
            <person name="Lebreton F."/>
            <person name="Prichula J."/>
            <person name="Schaufler K."/>
            <person name="Gaca A."/>
            <person name="Sgardioli B."/>
            <person name="Wagenaar J."/>
            <person name="Strong T."/>
        </authorList>
    </citation>
    <scope>NUCLEOTIDE SEQUENCE [LARGE SCALE GENOMIC DNA]</scope>
    <source>
        <strain evidence="1 2">669A</strain>
    </source>
</reference>
<dbReference type="RefSeq" id="WP_207675853.1">
    <property type="nucleotide sequence ID" value="NZ_JAFREM010000048.1"/>
</dbReference>
<evidence type="ECO:0000313" key="2">
    <source>
        <dbReference type="Proteomes" id="UP000664601"/>
    </source>
</evidence>
<comment type="caution">
    <text evidence="1">The sequence shown here is derived from an EMBL/GenBank/DDBJ whole genome shotgun (WGS) entry which is preliminary data.</text>
</comment>
<organism evidence="1 2">
    <name type="scientific">Candidatus Enterococcus moelleringii</name>
    <dbReference type="NCBI Taxonomy" id="2815325"/>
    <lineage>
        <taxon>Bacteria</taxon>
        <taxon>Bacillati</taxon>
        <taxon>Bacillota</taxon>
        <taxon>Bacilli</taxon>
        <taxon>Lactobacillales</taxon>
        <taxon>Enterococcaceae</taxon>
        <taxon>Enterococcus</taxon>
    </lineage>
</organism>
<sequence>MTELMKDKYYNHDTLYDLASRIKNVYPPFPIENFVSDIMDENWETLELKARMRQITVNLGKYLPNNYGEALGILDQVVAGFPAGHNDNALIYFPDFVEVYGRAEKDWDLTIAALERYTKISTAEFAVRPLIIKNEARMMGQMAVWARHENEHVRRLASEGCRPALPWGQALTSFKKDPAPVIAILEQLKTDPSLYVRKSVANNLNDISKTHPDLVAEIAKDWYGKDKHTDWIVKHGCRTLLKKGNREVLGIFGYYDASSVDIQDFTLESNTIPIGENLTFSFTISAKESTKLRLEYGVDYIKANGKRSRKIFQLSDTVLKADQSKTYTKNHAFADLSSRKHYPGVLSVTLIVNGTERGTLEFDLTK</sequence>
<evidence type="ECO:0000313" key="1">
    <source>
        <dbReference type="EMBL" id="MBO1308865.1"/>
    </source>
</evidence>
<dbReference type="Gene3D" id="1.25.40.290">
    <property type="entry name" value="ARM repeat domains"/>
    <property type="match status" value="1"/>
</dbReference>
<dbReference type="Proteomes" id="UP000664601">
    <property type="component" value="Unassembled WGS sequence"/>
</dbReference>
<protein>
    <submittedName>
        <fullName evidence="1">DNA alkylation repair protein</fullName>
    </submittedName>
</protein>
<dbReference type="Pfam" id="PF08713">
    <property type="entry name" value="DNA_alkylation"/>
    <property type="match status" value="1"/>
</dbReference>
<name>A0ABS3LID4_9ENTE</name>
<dbReference type="InterPro" id="IPR014825">
    <property type="entry name" value="DNA_alkylation"/>
</dbReference>
<dbReference type="InterPro" id="IPR016024">
    <property type="entry name" value="ARM-type_fold"/>
</dbReference>
<dbReference type="SUPFAM" id="SSF48371">
    <property type="entry name" value="ARM repeat"/>
    <property type="match status" value="1"/>
</dbReference>
<gene>
    <name evidence="1" type="ORF">JZO70_22025</name>
</gene>
<accession>A0ABS3LID4</accession>